<dbReference type="AlphaFoldDB" id="A0A8S3Y7A0"/>
<sequence length="93" mass="10456">MRTPVGFAFLSFIISMVFADCIRRAGECTGDCEEGTYFYATGCGYLTREPTCYEPNPQPDTTINICDYYDCYCNPPTVRNTQTGKCVNLKDCN</sequence>
<name>A0A8S3Y7A0_PARAO</name>
<protein>
    <submittedName>
        <fullName evidence="2">(apollo) hypothetical protein</fullName>
    </submittedName>
</protein>
<feature type="signal peptide" evidence="1">
    <location>
        <begin position="1"/>
        <end position="19"/>
    </location>
</feature>
<organism evidence="2 3">
    <name type="scientific">Parnassius apollo</name>
    <name type="common">Apollo butterfly</name>
    <name type="synonym">Papilio apollo</name>
    <dbReference type="NCBI Taxonomy" id="110799"/>
    <lineage>
        <taxon>Eukaryota</taxon>
        <taxon>Metazoa</taxon>
        <taxon>Ecdysozoa</taxon>
        <taxon>Arthropoda</taxon>
        <taxon>Hexapoda</taxon>
        <taxon>Insecta</taxon>
        <taxon>Pterygota</taxon>
        <taxon>Neoptera</taxon>
        <taxon>Endopterygota</taxon>
        <taxon>Lepidoptera</taxon>
        <taxon>Glossata</taxon>
        <taxon>Ditrysia</taxon>
        <taxon>Papilionoidea</taxon>
        <taxon>Papilionidae</taxon>
        <taxon>Parnassiinae</taxon>
        <taxon>Parnassini</taxon>
        <taxon>Parnassius</taxon>
        <taxon>Parnassius</taxon>
    </lineage>
</organism>
<gene>
    <name evidence="2" type="ORF">PAPOLLO_LOCUS26905</name>
</gene>
<dbReference type="EMBL" id="CAJQZP010001616">
    <property type="protein sequence ID" value="CAG5056788.1"/>
    <property type="molecule type" value="Genomic_DNA"/>
</dbReference>
<proteinExistence type="predicted"/>
<feature type="chain" id="PRO_5035882170" evidence="1">
    <location>
        <begin position="20"/>
        <end position="93"/>
    </location>
</feature>
<reference evidence="2" key="1">
    <citation type="submission" date="2021-04" db="EMBL/GenBank/DDBJ databases">
        <authorList>
            <person name="Tunstrom K."/>
        </authorList>
    </citation>
    <scope>NUCLEOTIDE SEQUENCE</scope>
</reference>
<keyword evidence="1" id="KW-0732">Signal</keyword>
<evidence type="ECO:0000256" key="1">
    <source>
        <dbReference type="SAM" id="SignalP"/>
    </source>
</evidence>
<keyword evidence="3" id="KW-1185">Reference proteome</keyword>
<accession>A0A8S3Y7A0</accession>
<evidence type="ECO:0000313" key="3">
    <source>
        <dbReference type="Proteomes" id="UP000691718"/>
    </source>
</evidence>
<dbReference type="OrthoDB" id="8113025at2759"/>
<comment type="caution">
    <text evidence="2">The sequence shown here is derived from an EMBL/GenBank/DDBJ whole genome shotgun (WGS) entry which is preliminary data.</text>
</comment>
<evidence type="ECO:0000313" key="2">
    <source>
        <dbReference type="EMBL" id="CAG5056788.1"/>
    </source>
</evidence>
<dbReference type="Proteomes" id="UP000691718">
    <property type="component" value="Unassembled WGS sequence"/>
</dbReference>